<sequence length="124" mass="13784">MLIGWPDEAQMATGWHASRPGRPGHGSDGFGLGLGLGRSGFGVGGGLVRGGRQIGRSGKQRSGVVRDRSVRIKRRRWGRPMHTDVPASHNDFVRSTHMRRHTPTGAPRKHRYVIRQQSADRMRE</sequence>
<evidence type="ECO:0000313" key="2">
    <source>
        <dbReference type="EMBL" id="KLL10866.1"/>
    </source>
</evidence>
<proteinExistence type="predicted"/>
<evidence type="ECO:0000313" key="3">
    <source>
        <dbReference type="Proteomes" id="UP000035425"/>
    </source>
</evidence>
<dbReference type="Proteomes" id="UP000035425">
    <property type="component" value="Unassembled WGS sequence"/>
</dbReference>
<feature type="compositionally biased region" description="Basic residues" evidence="1">
    <location>
        <begin position="96"/>
        <end position="113"/>
    </location>
</feature>
<dbReference type="EMBL" id="JWIO01000024">
    <property type="protein sequence ID" value="KLL10866.1"/>
    <property type="molecule type" value="Genomic_DNA"/>
</dbReference>
<name>A0ABR5F2C1_9ACTN</name>
<protein>
    <submittedName>
        <fullName evidence="2">Uncharacterized protein</fullName>
    </submittedName>
</protein>
<organism evidence="2 3">
    <name type="scientific">Protofrankia coriariae</name>
    <dbReference type="NCBI Taxonomy" id="1562887"/>
    <lineage>
        <taxon>Bacteria</taxon>
        <taxon>Bacillati</taxon>
        <taxon>Actinomycetota</taxon>
        <taxon>Actinomycetes</taxon>
        <taxon>Frankiales</taxon>
        <taxon>Frankiaceae</taxon>
        <taxon>Protofrankia</taxon>
    </lineage>
</organism>
<comment type="caution">
    <text evidence="2">The sequence shown here is derived from an EMBL/GenBank/DDBJ whole genome shotgun (WGS) entry which is preliminary data.</text>
</comment>
<reference evidence="2 3" key="1">
    <citation type="submission" date="2014-12" db="EMBL/GenBank/DDBJ databases">
        <title>Frankia sp. BMG5.1 draft genome.</title>
        <authorList>
            <person name="Gtari M."/>
            <person name="Ghodhbane-Gtari F."/>
            <person name="Nouioui I."/>
            <person name="Ktari A."/>
            <person name="Hezbri K."/>
            <person name="Mimouni W."/>
            <person name="Sbissi I."/>
            <person name="Ayari A."/>
            <person name="Yamanaka T."/>
            <person name="Normand P."/>
            <person name="Tisa L.S."/>
            <person name="Boudabous A."/>
        </authorList>
    </citation>
    <scope>NUCLEOTIDE SEQUENCE [LARGE SCALE GENOMIC DNA]</scope>
    <source>
        <strain evidence="2 3">BMG5.1</strain>
    </source>
</reference>
<keyword evidence="3" id="KW-1185">Reference proteome</keyword>
<evidence type="ECO:0000256" key="1">
    <source>
        <dbReference type="SAM" id="MobiDB-lite"/>
    </source>
</evidence>
<gene>
    <name evidence="2" type="ORF">FrCorBMG51_15095</name>
</gene>
<accession>A0ABR5F2C1</accession>
<feature type="region of interest" description="Disordered" evidence="1">
    <location>
        <begin position="75"/>
        <end position="124"/>
    </location>
</feature>